<reference evidence="2" key="2">
    <citation type="submission" date="2014-02" db="EMBL/GenBank/DDBJ databases">
        <title>Plasmid-mediated 2-methylpyridine and pyridine degradation in Arthrobacter sp. 68b.</title>
        <authorList>
            <person name="Stanislauskiene R."/>
            <person name="Rutkiene R."/>
            <person name="Gasparaviciute R."/>
            <person name="Meskiene R."/>
            <person name="Bachamatova I."/>
            <person name="Marcinkeviciene L."/>
            <person name="Meskys R."/>
        </authorList>
    </citation>
    <scope>NUCLEOTIDE SEQUENCE</scope>
    <source>
        <strain evidence="2">68b</strain>
        <plasmid evidence="2">p2MP</plasmid>
    </source>
</reference>
<proteinExistence type="predicted"/>
<dbReference type="EMBL" id="KJ410765">
    <property type="protein sequence ID" value="AKG47387.1"/>
    <property type="molecule type" value="Genomic_DNA"/>
</dbReference>
<protein>
    <submittedName>
        <fullName evidence="2">Uncharacterized protein</fullName>
    </submittedName>
</protein>
<feature type="region of interest" description="Disordered" evidence="1">
    <location>
        <begin position="1"/>
        <end position="23"/>
    </location>
</feature>
<dbReference type="AlphaFoldDB" id="A0A0F7G2H0"/>
<organism evidence="2">
    <name type="scientific">Arthrobacter sp. 68b</name>
    <dbReference type="NCBI Taxonomy" id="311808"/>
    <lineage>
        <taxon>Bacteria</taxon>
        <taxon>Bacillati</taxon>
        <taxon>Actinomycetota</taxon>
        <taxon>Actinomycetes</taxon>
        <taxon>Micrococcales</taxon>
        <taxon>Micrococcaceae</taxon>
        <taxon>Arthrobacter</taxon>
    </lineage>
</organism>
<reference evidence="2" key="1">
    <citation type="journal article" date="2011" name="Biologija">
        <title>Analysis of phthalate degradation operon from Arthrobacter sp. 68b.</title>
        <authorList>
            <person name="Stanislauskiene R."/>
            <person name="Rudenkov M."/>
            <person name="Karvelis L."/>
            <person name="Gasparaviciute R."/>
            <person name="Meskiene R."/>
            <person name="Casaite V."/>
            <person name="Meskys R."/>
        </authorList>
    </citation>
    <scope>NUCLEOTIDE SEQUENCE</scope>
    <source>
        <strain evidence="2">68b</strain>
        <plasmid evidence="2">p2MP</plasmid>
    </source>
</reference>
<evidence type="ECO:0000313" key="2">
    <source>
        <dbReference type="EMBL" id="AKG47387.1"/>
    </source>
</evidence>
<sequence>MLAFLGDSVGDIDARSHGKGRWPMPRDEDTVLALSHGVLLG</sequence>
<evidence type="ECO:0000256" key="1">
    <source>
        <dbReference type="SAM" id="MobiDB-lite"/>
    </source>
</evidence>
<name>A0A0F7G2H0_9MICC</name>
<accession>A0A0F7G2H0</accession>
<keyword evidence="2" id="KW-0614">Plasmid</keyword>
<geneLocation type="plasmid" evidence="2">
    <name>p2MP</name>
</geneLocation>